<dbReference type="AlphaFoldDB" id="A0A147BG95"/>
<accession>A0A147BG95</accession>
<evidence type="ECO:0000313" key="1">
    <source>
        <dbReference type="EMBL" id="JAR89820.1"/>
    </source>
</evidence>
<organism evidence="1">
    <name type="scientific">Ixodes ricinus</name>
    <name type="common">Common tick</name>
    <name type="synonym">Acarus ricinus</name>
    <dbReference type="NCBI Taxonomy" id="34613"/>
    <lineage>
        <taxon>Eukaryota</taxon>
        <taxon>Metazoa</taxon>
        <taxon>Ecdysozoa</taxon>
        <taxon>Arthropoda</taxon>
        <taxon>Chelicerata</taxon>
        <taxon>Arachnida</taxon>
        <taxon>Acari</taxon>
        <taxon>Parasitiformes</taxon>
        <taxon>Ixodida</taxon>
        <taxon>Ixodoidea</taxon>
        <taxon>Ixodidae</taxon>
        <taxon>Ixodinae</taxon>
        <taxon>Ixodes</taxon>
    </lineage>
</organism>
<sequence length="415" mass="47112">CNYTQVYNSTYDEYVDVDEDYTIRLHDKLNLIVEEPVEVLPSTSSAPLPATPLSAVSLPTLCTGLATAYTLPEPTIDLKEMIAKAEKGKVSNQLRHRIIRWLHADLCKYDLYPAKRDLYSEAARHLVFKYRQLGDLPGCGIGSWKEALKNRTKNQRKRMADIREVAEERAKWAKVARSPSRTTARGLTQHRFATTLPSYAIGEDEASIEAHTEFLKKEMRKPAETRNQAMIMDAMNRTFSKRREWILEEPRTVDDVLEMYPALDLKEEVLNECFKITEIHVEVEVPKFFESKGDKVQHILRENKHRTGAPTLTQSSPAMAVVKSLAALLKDSAACLVEKEDGQDRATYPVMRIDEDSSATTVVLEDHSFEVTDIVAGTALVLALYWVHDISYRPKASRSLEVIGHFIGLKYKIKS</sequence>
<reference evidence="1" key="1">
    <citation type="journal article" date="2018" name="PLoS Negl. Trop. Dis.">
        <title>Sialome diversity of ticks revealed by RNAseq of single tick salivary glands.</title>
        <authorList>
            <person name="Perner J."/>
            <person name="Kropackova S."/>
            <person name="Kopacek P."/>
            <person name="Ribeiro J.M."/>
        </authorList>
    </citation>
    <scope>NUCLEOTIDE SEQUENCE</scope>
    <source>
        <strain evidence="1">Siblings of single egg batch collected in Ceske Budejovice</strain>
        <tissue evidence="1">Salivary glands</tissue>
    </source>
</reference>
<feature type="non-terminal residue" evidence="1">
    <location>
        <position position="415"/>
    </location>
</feature>
<evidence type="ECO:0008006" key="2">
    <source>
        <dbReference type="Google" id="ProtNLM"/>
    </source>
</evidence>
<proteinExistence type="predicted"/>
<feature type="non-terminal residue" evidence="1">
    <location>
        <position position="1"/>
    </location>
</feature>
<dbReference type="PANTHER" id="PTHR31025:SF25">
    <property type="entry name" value="ZINC FINGER (C2H2)-60"/>
    <property type="match status" value="1"/>
</dbReference>
<protein>
    <recommendedName>
        <fullName evidence="2">Sterile alpha motif domain-containing protein 3-like</fullName>
    </recommendedName>
</protein>
<dbReference type="PANTHER" id="PTHR31025">
    <property type="entry name" value="SI:CH211-196P9.1-RELATED"/>
    <property type="match status" value="1"/>
</dbReference>
<name>A0A147BG95_IXORI</name>
<dbReference type="EMBL" id="GEGO01005584">
    <property type="protein sequence ID" value="JAR89820.1"/>
    <property type="molecule type" value="Transcribed_RNA"/>
</dbReference>